<dbReference type="InterPro" id="IPR024051">
    <property type="entry name" value="AICAR_Tfase_dup_dom_sf"/>
</dbReference>
<dbReference type="InterPro" id="IPR016193">
    <property type="entry name" value="Cytidine_deaminase-like"/>
</dbReference>
<feature type="non-terminal residue" evidence="9">
    <location>
        <position position="419"/>
    </location>
</feature>
<dbReference type="SUPFAM" id="SSF53927">
    <property type="entry name" value="Cytidine deaminase-like"/>
    <property type="match status" value="1"/>
</dbReference>
<dbReference type="SMART" id="SM00851">
    <property type="entry name" value="MGS"/>
    <property type="match status" value="1"/>
</dbReference>
<dbReference type="GO" id="GO:0003937">
    <property type="term" value="F:IMP cyclohydrolase activity"/>
    <property type="evidence" value="ECO:0007669"/>
    <property type="project" value="InterPro"/>
</dbReference>
<dbReference type="InterPro" id="IPR036914">
    <property type="entry name" value="MGS-like_dom_sf"/>
</dbReference>
<dbReference type="UniPathway" id="UPA00074">
    <property type="reaction ID" value="UER00133"/>
</dbReference>
<dbReference type="SUPFAM" id="SSF52335">
    <property type="entry name" value="Methylglyoxal synthase-like"/>
    <property type="match status" value="1"/>
</dbReference>
<dbReference type="SMART" id="SM00798">
    <property type="entry name" value="AICARFT_IMPCHas"/>
    <property type="match status" value="1"/>
</dbReference>
<keyword evidence="5" id="KW-0658">Purine biosynthesis</keyword>
<evidence type="ECO:0000259" key="8">
    <source>
        <dbReference type="PROSITE" id="PS51855"/>
    </source>
</evidence>
<name>A0A381WNG2_9ZZZZ</name>
<dbReference type="PANTHER" id="PTHR11692">
    <property type="entry name" value="BIFUNCTIONAL PURINE BIOSYNTHESIS PROTEIN PURH"/>
    <property type="match status" value="1"/>
</dbReference>
<evidence type="ECO:0000256" key="6">
    <source>
        <dbReference type="ARBA" id="ARBA00022801"/>
    </source>
</evidence>
<dbReference type="EMBL" id="UINC01012221">
    <property type="protein sequence ID" value="SVA53487.1"/>
    <property type="molecule type" value="Genomic_DNA"/>
</dbReference>
<keyword evidence="4" id="KW-0808">Transferase</keyword>
<dbReference type="Gene3D" id="3.40.50.1380">
    <property type="entry name" value="Methylglyoxal synthase-like domain"/>
    <property type="match status" value="1"/>
</dbReference>
<dbReference type="GO" id="GO:0004643">
    <property type="term" value="F:phosphoribosylaminoimidazolecarboxamide formyltransferase activity"/>
    <property type="evidence" value="ECO:0007669"/>
    <property type="project" value="InterPro"/>
</dbReference>
<comment type="pathway">
    <text evidence="1">Purine metabolism; IMP biosynthesis via de novo pathway; IMP from 5-formamido-1-(5-phospho-D-ribosyl)imidazole-4-carboxamide: step 1/1.</text>
</comment>
<dbReference type="Pfam" id="PF02142">
    <property type="entry name" value="MGS"/>
    <property type="match status" value="1"/>
</dbReference>
<dbReference type="PANTHER" id="PTHR11692:SF0">
    <property type="entry name" value="BIFUNCTIONAL PURINE BIOSYNTHESIS PROTEIN ATIC"/>
    <property type="match status" value="1"/>
</dbReference>
<organism evidence="9">
    <name type="scientific">marine metagenome</name>
    <dbReference type="NCBI Taxonomy" id="408172"/>
    <lineage>
        <taxon>unclassified sequences</taxon>
        <taxon>metagenomes</taxon>
        <taxon>ecological metagenomes</taxon>
    </lineage>
</organism>
<sequence length="419" mass="47804">MMKEKFALISVYNKNGLKNLCSSFFKNDIKIISTGSTAKHILSLGFPCKSVSNVTKFKEILDGRVKTLHPNIHASLLFNRKINKHIKSFNKLKFPVIDFLIVNLYPFEKIIKKTSDFSKCIEMIDIGGPALLRSSSKNHESVTTICDIKDYKSLINELNSNLGSTTLDFRKKMAQKAYATTANYDSVISNWLNKNKTRYFKIKNHKKINLRYGENPNQKSFFYKNKSKKTFFDNILQGKKISYNNILDIDSAINCLNEFSEPTCIIIKHNNPCGVSSCKRILSAYKKAHLSDPISAFGGIVALNRLVTLNLAKQIYNNFYEIIIANSFSKPALKIFSQKKNLIIIKSKNLLIDKKLDIKSINDGYVFQDKNLTKINLKKIYCVSNKRASKKTLEDLIFSFKVCKHVKSNSIVLAKNKQT</sequence>
<dbReference type="InterPro" id="IPR011607">
    <property type="entry name" value="MGS-like_dom"/>
</dbReference>
<evidence type="ECO:0000256" key="5">
    <source>
        <dbReference type="ARBA" id="ARBA00022755"/>
    </source>
</evidence>
<evidence type="ECO:0000256" key="3">
    <source>
        <dbReference type="ARBA" id="ARBA00007667"/>
    </source>
</evidence>
<dbReference type="FunFam" id="3.40.50.1380:FF:000001">
    <property type="entry name" value="Bifunctional purine biosynthesis protein PurH"/>
    <property type="match status" value="1"/>
</dbReference>
<dbReference type="InterPro" id="IPR002695">
    <property type="entry name" value="PurH-like"/>
</dbReference>
<accession>A0A381WNG2</accession>
<evidence type="ECO:0000256" key="2">
    <source>
        <dbReference type="ARBA" id="ARBA00004954"/>
    </source>
</evidence>
<reference evidence="9" key="1">
    <citation type="submission" date="2018-05" db="EMBL/GenBank/DDBJ databases">
        <authorList>
            <person name="Lanie J.A."/>
            <person name="Ng W.-L."/>
            <person name="Kazmierczak K.M."/>
            <person name="Andrzejewski T.M."/>
            <person name="Davidsen T.M."/>
            <person name="Wayne K.J."/>
            <person name="Tettelin H."/>
            <person name="Glass J.I."/>
            <person name="Rusch D."/>
            <person name="Podicherti R."/>
            <person name="Tsui H.-C.T."/>
            <person name="Winkler M.E."/>
        </authorList>
    </citation>
    <scope>NUCLEOTIDE SEQUENCE</scope>
</reference>
<comment type="pathway">
    <text evidence="2">Purine metabolism; IMP biosynthesis via de novo pathway; 5-formamido-1-(5-phospho-D-ribosyl)imidazole-4-carboxamide from 5-amino-1-(5-phospho-D-ribosyl)imidazole-4-carboxamide (10-formyl THF route): step 1/1.</text>
</comment>
<dbReference type="GO" id="GO:0005829">
    <property type="term" value="C:cytosol"/>
    <property type="evidence" value="ECO:0007669"/>
    <property type="project" value="TreeGrafter"/>
</dbReference>
<evidence type="ECO:0000256" key="1">
    <source>
        <dbReference type="ARBA" id="ARBA00004844"/>
    </source>
</evidence>
<dbReference type="AlphaFoldDB" id="A0A381WNG2"/>
<evidence type="ECO:0000256" key="4">
    <source>
        <dbReference type="ARBA" id="ARBA00022679"/>
    </source>
</evidence>
<dbReference type="GO" id="GO:0006189">
    <property type="term" value="P:'de novo' IMP biosynthetic process"/>
    <property type="evidence" value="ECO:0007669"/>
    <property type="project" value="UniProtKB-UniPathway"/>
</dbReference>
<evidence type="ECO:0000256" key="7">
    <source>
        <dbReference type="ARBA" id="ARBA00023268"/>
    </source>
</evidence>
<comment type="similarity">
    <text evidence="3">Belongs to the PurH family.</text>
</comment>
<keyword evidence="6" id="KW-0378">Hydrolase</keyword>
<feature type="domain" description="MGS-like" evidence="8">
    <location>
        <begin position="1"/>
        <end position="146"/>
    </location>
</feature>
<gene>
    <name evidence="9" type="ORF">METZ01_LOCUS106341</name>
</gene>
<dbReference type="Pfam" id="PF01808">
    <property type="entry name" value="AICARFT_IMPCHas"/>
    <property type="match status" value="1"/>
</dbReference>
<proteinExistence type="inferred from homology"/>
<dbReference type="PROSITE" id="PS51855">
    <property type="entry name" value="MGS"/>
    <property type="match status" value="1"/>
</dbReference>
<protein>
    <recommendedName>
        <fullName evidence="8">MGS-like domain-containing protein</fullName>
    </recommendedName>
</protein>
<evidence type="ECO:0000313" key="9">
    <source>
        <dbReference type="EMBL" id="SVA53487.1"/>
    </source>
</evidence>
<keyword evidence="7" id="KW-0511">Multifunctional enzyme</keyword>
<dbReference type="NCBIfam" id="NF002049">
    <property type="entry name" value="PRK00881.1"/>
    <property type="match status" value="1"/>
</dbReference>
<dbReference type="CDD" id="cd01421">
    <property type="entry name" value="IMPCH"/>
    <property type="match status" value="1"/>
</dbReference>
<dbReference type="Gene3D" id="3.40.140.20">
    <property type="match status" value="2"/>
</dbReference>